<dbReference type="InterPro" id="IPR037232">
    <property type="entry name" value="NADH_quin_OxRdtase_su_C/D-like"/>
</dbReference>
<dbReference type="InterPro" id="IPR020396">
    <property type="entry name" value="NADH_UbQ_OxRdtase_CS"/>
</dbReference>
<dbReference type="EMBL" id="PNIO01000038">
    <property type="protein sequence ID" value="PMP70712.1"/>
    <property type="molecule type" value="Genomic_DNA"/>
</dbReference>
<protein>
    <submittedName>
        <fullName evidence="8">Hydrogenase 3 large subunit</fullName>
    </submittedName>
</protein>
<keyword evidence="3" id="KW-0560">Oxidoreductase</keyword>
<proteinExistence type="predicted"/>
<accession>A0A2J6WJZ4</accession>
<dbReference type="GO" id="GO:0005886">
    <property type="term" value="C:plasma membrane"/>
    <property type="evidence" value="ECO:0007669"/>
    <property type="project" value="UniProtKB-SubCell"/>
</dbReference>
<evidence type="ECO:0000256" key="1">
    <source>
        <dbReference type="ARBA" id="ARBA00004202"/>
    </source>
</evidence>
<dbReference type="GO" id="GO:0016151">
    <property type="term" value="F:nickel cation binding"/>
    <property type="evidence" value="ECO:0007669"/>
    <property type="project" value="InterPro"/>
</dbReference>
<dbReference type="PROSITE" id="PS00542">
    <property type="entry name" value="COMPLEX1_30K"/>
    <property type="match status" value="1"/>
</dbReference>
<feature type="binding site" evidence="5">
    <location>
        <position position="513"/>
    </location>
    <ligand>
        <name>Ni(2+)</name>
        <dbReference type="ChEBI" id="CHEBI:49786"/>
    </ligand>
</feature>
<dbReference type="InterPro" id="IPR001135">
    <property type="entry name" value="NADH_Q_OxRdtase_suD"/>
</dbReference>
<evidence type="ECO:0000313" key="9">
    <source>
        <dbReference type="Proteomes" id="UP000242288"/>
    </source>
</evidence>
<dbReference type="InterPro" id="IPR001501">
    <property type="entry name" value="Ni-dep_hyd_lsu"/>
</dbReference>
<keyword evidence="5" id="KW-0408">Iron</keyword>
<comment type="cofactor">
    <cofactor evidence="5">
        <name>Fe cation</name>
        <dbReference type="ChEBI" id="CHEBI:24875"/>
    </cofactor>
</comment>
<comment type="caution">
    <text evidence="8">The sequence shown here is derived from an EMBL/GenBank/DDBJ whole genome shotgun (WGS) entry which is preliminary data.</text>
</comment>
<keyword evidence="5" id="KW-0533">Nickel</keyword>
<dbReference type="GO" id="GO:0008137">
    <property type="term" value="F:NADH dehydrogenase (ubiquinone) activity"/>
    <property type="evidence" value="ECO:0007669"/>
    <property type="project" value="InterPro"/>
</dbReference>
<name>A0A2J6WJZ4_9BACT</name>
<dbReference type="AlphaFoldDB" id="A0A2J6WJZ4"/>
<evidence type="ECO:0000256" key="2">
    <source>
        <dbReference type="ARBA" id="ARBA00022448"/>
    </source>
</evidence>
<feature type="binding site" evidence="5">
    <location>
        <position position="516"/>
    </location>
    <ligand>
        <name>Fe cation</name>
        <dbReference type="ChEBI" id="CHEBI:24875"/>
    </ligand>
</feature>
<dbReference type="GO" id="GO:0048038">
    <property type="term" value="F:quinone binding"/>
    <property type="evidence" value="ECO:0007669"/>
    <property type="project" value="InterPro"/>
</dbReference>
<feature type="binding site" evidence="5">
    <location>
        <position position="480"/>
    </location>
    <ligand>
        <name>Mg(2+)</name>
        <dbReference type="ChEBI" id="CHEBI:18420"/>
    </ligand>
</feature>
<organism evidence="8 9">
    <name type="scientific">Thermodesulfovibrio aggregans</name>
    <dbReference type="NCBI Taxonomy" id="86166"/>
    <lineage>
        <taxon>Bacteria</taxon>
        <taxon>Pseudomonadati</taxon>
        <taxon>Nitrospirota</taxon>
        <taxon>Thermodesulfovibrionia</taxon>
        <taxon>Thermodesulfovibrionales</taxon>
        <taxon>Thermodesulfovibrionaceae</taxon>
        <taxon>Thermodesulfovibrio</taxon>
    </lineage>
</organism>
<evidence type="ECO:0000313" key="8">
    <source>
        <dbReference type="EMBL" id="PMP70712.1"/>
    </source>
</evidence>
<evidence type="ECO:0000256" key="5">
    <source>
        <dbReference type="PIRSR" id="PIRSR601501-1"/>
    </source>
</evidence>
<dbReference type="Pfam" id="PF00346">
    <property type="entry name" value="Complex1_49kDa"/>
    <property type="match status" value="1"/>
</dbReference>
<dbReference type="Pfam" id="PF00374">
    <property type="entry name" value="NiFeSe_Hases"/>
    <property type="match status" value="1"/>
</dbReference>
<evidence type="ECO:0000259" key="7">
    <source>
        <dbReference type="Pfam" id="PF00346"/>
    </source>
</evidence>
<dbReference type="InterPro" id="IPR029014">
    <property type="entry name" value="NiFe-Hase_large"/>
</dbReference>
<dbReference type="PANTHER" id="PTHR43485:SF1">
    <property type="entry name" value="FORMATE HYDROGENLYASE SUBUNIT 5-RELATED"/>
    <property type="match status" value="1"/>
</dbReference>
<feature type="binding site" evidence="5">
    <location>
        <position position="226"/>
    </location>
    <ligand>
        <name>Ni(2+)</name>
        <dbReference type="ChEBI" id="CHEBI:49786"/>
    </ligand>
</feature>
<keyword evidence="2" id="KW-0813">Transport</keyword>
<dbReference type="InterPro" id="IPR052197">
    <property type="entry name" value="ComplexI_49kDa-like"/>
</dbReference>
<keyword evidence="5" id="KW-0460">Magnesium</keyword>
<dbReference type="InterPro" id="IPR001268">
    <property type="entry name" value="NADH_UbQ_OxRdtase_30kDa_su"/>
</dbReference>
<dbReference type="Proteomes" id="UP000242288">
    <property type="component" value="Unassembled WGS sequence"/>
</dbReference>
<dbReference type="GO" id="GO:0016651">
    <property type="term" value="F:oxidoreductase activity, acting on NAD(P)H"/>
    <property type="evidence" value="ECO:0007669"/>
    <property type="project" value="InterPro"/>
</dbReference>
<comment type="subcellular location">
    <subcellularLocation>
        <location evidence="1">Cell membrane</location>
        <topology evidence="1">Peripheral membrane protein</topology>
    </subcellularLocation>
</comment>
<dbReference type="GO" id="GO:0051287">
    <property type="term" value="F:NAD binding"/>
    <property type="evidence" value="ECO:0007669"/>
    <property type="project" value="InterPro"/>
</dbReference>
<dbReference type="SUPFAM" id="SSF143243">
    <property type="entry name" value="Nqo5-like"/>
    <property type="match status" value="1"/>
</dbReference>
<comment type="cofactor">
    <cofactor evidence="5">
        <name>Ni(2+)</name>
        <dbReference type="ChEBI" id="CHEBI:49786"/>
    </cofactor>
</comment>
<keyword evidence="4" id="KW-0520">NAD</keyword>
<evidence type="ECO:0000256" key="3">
    <source>
        <dbReference type="ARBA" id="ARBA00023002"/>
    </source>
</evidence>
<feature type="domain" description="NADH:ubiquinone oxidoreductase 30kDa subunit" evidence="6">
    <location>
        <begin position="26"/>
        <end position="143"/>
    </location>
</feature>
<dbReference type="Pfam" id="PF00329">
    <property type="entry name" value="Complex1_30kDa"/>
    <property type="match status" value="1"/>
</dbReference>
<feature type="binding site" evidence="5">
    <location>
        <position position="203"/>
    </location>
    <ligand>
        <name>Mg(2+)</name>
        <dbReference type="ChEBI" id="CHEBI:18420"/>
    </ligand>
</feature>
<gene>
    <name evidence="8" type="primary">hycE</name>
    <name evidence="8" type="ORF">C0186_04720</name>
</gene>
<feature type="binding site" evidence="5">
    <location>
        <position position="223"/>
    </location>
    <ligand>
        <name>Ni(2+)</name>
        <dbReference type="ChEBI" id="CHEBI:49786"/>
    </ligand>
</feature>
<dbReference type="Gene3D" id="3.30.460.80">
    <property type="entry name" value="NADH:ubiquinone oxidoreductase, 30kDa subunit"/>
    <property type="match status" value="1"/>
</dbReference>
<dbReference type="SUPFAM" id="SSF56762">
    <property type="entry name" value="HydB/Nqo4-like"/>
    <property type="match status" value="1"/>
</dbReference>
<evidence type="ECO:0000259" key="6">
    <source>
        <dbReference type="Pfam" id="PF00329"/>
    </source>
</evidence>
<feature type="binding site" evidence="5">
    <location>
        <position position="226"/>
    </location>
    <ligand>
        <name>Fe cation</name>
        <dbReference type="ChEBI" id="CHEBI:24875"/>
    </ligand>
</feature>
<dbReference type="Gene3D" id="1.10.645.10">
    <property type="entry name" value="Cytochrome-c3 Hydrogenase, chain B"/>
    <property type="match status" value="1"/>
</dbReference>
<reference evidence="8 9" key="1">
    <citation type="submission" date="2018-01" db="EMBL/GenBank/DDBJ databases">
        <title>Metagenomic assembled genomes from two thermal pools in the Uzon Caldera, Kamchatka, Russia.</title>
        <authorList>
            <person name="Wilkins L."/>
            <person name="Ettinger C."/>
        </authorList>
    </citation>
    <scope>NUCLEOTIDE SEQUENCE [LARGE SCALE GENOMIC DNA]</scope>
    <source>
        <strain evidence="8">ZAV-04</strain>
    </source>
</reference>
<sequence>MRQITENIINLTNKIETIDENLIIHANPFQIKEIAKLLVMQQARFIHLTAIDFITQKNQIELNYFFSLIDYRMNIIVKTSLEPSDPTISSIAEIIPAAVWAERECNDLFGIKFEGHPDPRKLVLPDDWPDGIHPLRKNFSYNSKPPKSKQPSLLKKPEEGKTVIPIGPFYPSLEEPAYFRLIVDGEEIVDFDYRGFYVHRGIEKLAESALNYQQIPFLAERICGICGFVHSCAYCQAVEKAAQIEIPLRAKFIRSMFLELERLHSHLLWVGLAAHIVGFDTLFMQAWRIREPVMYICEIITGNRKTYGINIIGGVKIDVHPQHLKDIETVISQIEREVKELREIILDDEVIQVRFKNVGILKQDDAKKYCVCGPLARASSINIDMRVNFPYAAYSELNLKVPLSKEGDVWARTIVRLEEILISINILRQIIENIPEGQTSVKIPKIEPWKEAISYIEAPRGQLFHYVMTGPEGRPYRWSVRAPSYQNYQALSVMLKGASIADAPLIIGSIDPCFSCTERYEVIDLKRQSVRVYTSDELKRCLKVK</sequence>
<dbReference type="PANTHER" id="PTHR43485">
    <property type="entry name" value="HYDROGENASE-4 COMPONENT G"/>
    <property type="match status" value="1"/>
</dbReference>
<evidence type="ECO:0000256" key="4">
    <source>
        <dbReference type="ARBA" id="ARBA00023027"/>
    </source>
</evidence>
<feature type="domain" description="NADH-quinone oxidoreductase subunit D" evidence="7">
    <location>
        <begin position="277"/>
        <end position="448"/>
    </location>
</feature>
<keyword evidence="5" id="KW-0479">Metal-binding</keyword>